<comment type="caution">
    <text evidence="1">The sequence shown here is derived from an EMBL/GenBank/DDBJ whole genome shotgun (WGS) entry which is preliminary data.</text>
</comment>
<organism evidence="1 2">
    <name type="scientific">Gigaspora margarita</name>
    <dbReference type="NCBI Taxonomy" id="4874"/>
    <lineage>
        <taxon>Eukaryota</taxon>
        <taxon>Fungi</taxon>
        <taxon>Fungi incertae sedis</taxon>
        <taxon>Mucoromycota</taxon>
        <taxon>Glomeromycotina</taxon>
        <taxon>Glomeromycetes</taxon>
        <taxon>Diversisporales</taxon>
        <taxon>Gigasporaceae</taxon>
        <taxon>Gigaspora</taxon>
    </lineage>
</organism>
<accession>A0ABN7XLV3</accession>
<gene>
    <name evidence="1" type="ORF">GMARGA_LOCUS45134</name>
</gene>
<dbReference type="Proteomes" id="UP000789901">
    <property type="component" value="Unassembled WGS sequence"/>
</dbReference>
<feature type="non-terminal residue" evidence="1">
    <location>
        <position position="67"/>
    </location>
</feature>
<protein>
    <submittedName>
        <fullName evidence="1">6541_t:CDS:1</fullName>
    </submittedName>
</protein>
<evidence type="ECO:0000313" key="2">
    <source>
        <dbReference type="Proteomes" id="UP000789901"/>
    </source>
</evidence>
<sequence length="67" mass="7936">TQFRQSIIQHNFQNQHKDLSIEQLTNDFHKLNIKDTNNQSQDKQETEIRVSTMNLIIQSINQVLSKL</sequence>
<keyword evidence="2" id="KW-1185">Reference proteome</keyword>
<reference evidence="1 2" key="1">
    <citation type="submission" date="2021-06" db="EMBL/GenBank/DDBJ databases">
        <authorList>
            <person name="Kallberg Y."/>
            <person name="Tangrot J."/>
            <person name="Rosling A."/>
        </authorList>
    </citation>
    <scope>NUCLEOTIDE SEQUENCE [LARGE SCALE GENOMIC DNA]</scope>
    <source>
        <strain evidence="1 2">120-4 pot B 10/14</strain>
    </source>
</reference>
<dbReference type="EMBL" id="CAJVQB010158631">
    <property type="protein sequence ID" value="CAG8856313.1"/>
    <property type="molecule type" value="Genomic_DNA"/>
</dbReference>
<evidence type="ECO:0000313" key="1">
    <source>
        <dbReference type="EMBL" id="CAG8856313.1"/>
    </source>
</evidence>
<proteinExistence type="predicted"/>
<feature type="non-terminal residue" evidence="1">
    <location>
        <position position="1"/>
    </location>
</feature>
<name>A0ABN7XLV3_GIGMA</name>